<feature type="transmembrane region" description="Helical" evidence="5">
    <location>
        <begin position="61"/>
        <end position="84"/>
    </location>
</feature>
<comment type="caution">
    <text evidence="6">The sequence shown here is derived from an EMBL/GenBank/DDBJ whole genome shotgun (WGS) entry which is preliminary data.</text>
</comment>
<evidence type="ECO:0000313" key="7">
    <source>
        <dbReference type="Proteomes" id="UP001480595"/>
    </source>
</evidence>
<feature type="transmembrane region" description="Helical" evidence="5">
    <location>
        <begin position="116"/>
        <end position="138"/>
    </location>
</feature>
<dbReference type="PANTHER" id="PTHR31465">
    <property type="entry name" value="PROTEIN RTA1-RELATED"/>
    <property type="match status" value="1"/>
</dbReference>
<name>A0ABR1VY92_9PEZI</name>
<evidence type="ECO:0000313" key="6">
    <source>
        <dbReference type="EMBL" id="KAK8076210.1"/>
    </source>
</evidence>
<dbReference type="InterPro" id="IPR007568">
    <property type="entry name" value="RTA1"/>
</dbReference>
<comment type="subcellular location">
    <subcellularLocation>
        <location evidence="1">Membrane</location>
        <topology evidence="1">Multi-pass membrane protein</topology>
    </subcellularLocation>
</comment>
<reference evidence="6 7" key="1">
    <citation type="submission" date="2023-01" db="EMBL/GenBank/DDBJ databases">
        <title>Analysis of 21 Apiospora genomes using comparative genomics revels a genus with tremendous synthesis potential of carbohydrate active enzymes and secondary metabolites.</title>
        <authorList>
            <person name="Sorensen T."/>
        </authorList>
    </citation>
    <scope>NUCLEOTIDE SEQUENCE [LARGE SCALE GENOMIC DNA]</scope>
    <source>
        <strain evidence="6 7">CBS 135458</strain>
    </source>
</reference>
<accession>A0ABR1VY92</accession>
<feature type="transmembrane region" description="Helical" evidence="5">
    <location>
        <begin position="255"/>
        <end position="275"/>
    </location>
</feature>
<evidence type="ECO:0000256" key="2">
    <source>
        <dbReference type="ARBA" id="ARBA00022692"/>
    </source>
</evidence>
<feature type="transmembrane region" description="Helical" evidence="5">
    <location>
        <begin position="91"/>
        <end position="110"/>
    </location>
</feature>
<feature type="transmembrane region" description="Helical" evidence="5">
    <location>
        <begin position="159"/>
        <end position="181"/>
    </location>
</feature>
<dbReference type="PANTHER" id="PTHR31465:SF15">
    <property type="entry name" value="LIPID TRANSPORTER ATNI-RELATED"/>
    <property type="match status" value="1"/>
</dbReference>
<proteinExistence type="predicted"/>
<keyword evidence="3 5" id="KW-1133">Transmembrane helix</keyword>
<organism evidence="6 7">
    <name type="scientific">Apiospora phragmitis</name>
    <dbReference type="NCBI Taxonomy" id="2905665"/>
    <lineage>
        <taxon>Eukaryota</taxon>
        <taxon>Fungi</taxon>
        <taxon>Dikarya</taxon>
        <taxon>Ascomycota</taxon>
        <taxon>Pezizomycotina</taxon>
        <taxon>Sordariomycetes</taxon>
        <taxon>Xylariomycetidae</taxon>
        <taxon>Amphisphaeriales</taxon>
        <taxon>Apiosporaceae</taxon>
        <taxon>Apiospora</taxon>
    </lineage>
</organism>
<dbReference type="Proteomes" id="UP001480595">
    <property type="component" value="Unassembled WGS sequence"/>
</dbReference>
<feature type="transmembrane region" description="Helical" evidence="5">
    <location>
        <begin position="295"/>
        <end position="312"/>
    </location>
</feature>
<feature type="transmembrane region" description="Helical" evidence="5">
    <location>
        <begin position="214"/>
        <end position="234"/>
    </location>
</feature>
<keyword evidence="2 5" id="KW-0812">Transmembrane</keyword>
<dbReference type="RefSeq" id="XP_066719169.1">
    <property type="nucleotide sequence ID" value="XM_066854891.1"/>
</dbReference>
<dbReference type="Pfam" id="PF04479">
    <property type="entry name" value="RTA1"/>
    <property type="match status" value="1"/>
</dbReference>
<evidence type="ECO:0000256" key="5">
    <source>
        <dbReference type="SAM" id="Phobius"/>
    </source>
</evidence>
<evidence type="ECO:0000256" key="3">
    <source>
        <dbReference type="ARBA" id="ARBA00022989"/>
    </source>
</evidence>
<dbReference type="EMBL" id="JAQQWL010000004">
    <property type="protein sequence ID" value="KAK8076210.1"/>
    <property type="molecule type" value="Genomic_DNA"/>
</dbReference>
<evidence type="ECO:0008006" key="8">
    <source>
        <dbReference type="Google" id="ProtNLM"/>
    </source>
</evidence>
<sequence>MSMPGVASLAGVATRMLLRRDDWDDAGEQEENTNCVKAVPGPNGHVPIDACNSYYNYDPQFAPAVAVAILFGIFTLAHLILGIAYRKKFSWVVIMGATWETVSFALHALGSKDQQNIAYASSAQILFLLAPLWINAFVYMTFTRAAWYYYYPPEAQRRLLGIPITALTKIFVWADVLAFIIQGVGGSMASPGSSGDTVQSTSSLPLPITKGLRVYLVGMGIQQFFIVVFCLFMIRFHLRQRQGYGYADKSNWRPLIYALYATLTCITIRIIYRIAEFAGGITPSNPIPFHEEYSYALDVFPMMLALLILAIWHPGRFLTGRDSEIPKKLSLRSTLASCNGQGGDYAKPRGWVMTYVA</sequence>
<keyword evidence="7" id="KW-1185">Reference proteome</keyword>
<protein>
    <recommendedName>
        <fullName evidence="8">RTA1-like protein</fullName>
    </recommendedName>
</protein>
<gene>
    <name evidence="6" type="ORF">PG994_003482</name>
</gene>
<keyword evidence="4 5" id="KW-0472">Membrane</keyword>
<evidence type="ECO:0000256" key="1">
    <source>
        <dbReference type="ARBA" id="ARBA00004141"/>
    </source>
</evidence>
<evidence type="ECO:0000256" key="4">
    <source>
        <dbReference type="ARBA" id="ARBA00023136"/>
    </source>
</evidence>
<dbReference type="GeneID" id="92087954"/>